<dbReference type="AlphaFoldDB" id="A0A9D7QJ14"/>
<dbReference type="Pfam" id="PF08857">
    <property type="entry name" value="ParBc_2"/>
    <property type="match status" value="1"/>
</dbReference>
<dbReference type="EMBL" id="JADKBR010000001">
    <property type="protein sequence ID" value="MBK8888962.1"/>
    <property type="molecule type" value="Genomic_DNA"/>
</dbReference>
<dbReference type="InterPro" id="IPR014956">
    <property type="entry name" value="ParBc_2"/>
</dbReference>
<organism evidence="1 2">
    <name type="scientific">Candidatus Dechloromonas phosphorivorans</name>
    <dbReference type="NCBI Taxonomy" id="2899244"/>
    <lineage>
        <taxon>Bacteria</taxon>
        <taxon>Pseudomonadati</taxon>
        <taxon>Pseudomonadota</taxon>
        <taxon>Betaproteobacteria</taxon>
        <taxon>Rhodocyclales</taxon>
        <taxon>Azonexaceae</taxon>
        <taxon>Dechloromonas</taxon>
    </lineage>
</organism>
<name>A0A9D7QJ14_9RHOO</name>
<dbReference type="InterPro" id="IPR036086">
    <property type="entry name" value="ParB/Sulfiredoxin_sf"/>
</dbReference>
<comment type="caution">
    <text evidence="1">The sequence shown here is derived from an EMBL/GenBank/DDBJ whole genome shotgun (WGS) entry which is preliminary data.</text>
</comment>
<dbReference type="Proteomes" id="UP000808146">
    <property type="component" value="Unassembled WGS sequence"/>
</dbReference>
<accession>A0A9D7QJ14</accession>
<dbReference type="SUPFAM" id="SSF110849">
    <property type="entry name" value="ParB/Sulfiredoxin"/>
    <property type="match status" value="1"/>
</dbReference>
<dbReference type="Gene3D" id="1.10.8.10">
    <property type="entry name" value="DNA helicase RuvA subunit, C-terminal domain"/>
    <property type="match status" value="1"/>
</dbReference>
<protein>
    <submittedName>
        <fullName evidence="1">ParB/Srx family N-terminal domain-containing protein</fullName>
    </submittedName>
</protein>
<dbReference type="CDD" id="cd16390">
    <property type="entry name" value="ParB_N_Srx_like"/>
    <property type="match status" value="1"/>
</dbReference>
<dbReference type="InterPro" id="IPR016932">
    <property type="entry name" value="UCP029669"/>
</dbReference>
<sequence>MEFLYEECKPESHVGGQLYQLKVADLCPTQSGVGFDEVKAKVESMRHKSKDSLIALLITRPVPIVIGPEGRFYLVDHHHLARAVWELCQKKNEAGIGPENARVVVKVMCNWRVLAHYHFWKAMHENNWVYLFDPQGGGPLQPAKLPKHIKDMTNDPYRGLAWYVREHFGYDKMDADFAEFRWAQFFRTRVILDDRLLKNEIEDVDILLSEMKEEVRKEIVEAAIHLASSPEAAGLPGYTGHGSHG</sequence>
<evidence type="ECO:0000313" key="2">
    <source>
        <dbReference type="Proteomes" id="UP000808146"/>
    </source>
</evidence>
<proteinExistence type="predicted"/>
<gene>
    <name evidence="1" type="ORF">IPN75_00600</name>
</gene>
<dbReference type="PIRSF" id="PIRSF029669">
    <property type="entry name" value="UCP029669"/>
    <property type="match status" value="1"/>
</dbReference>
<reference evidence="2" key="1">
    <citation type="journal article" date="2021" name="Nat. Commun.">
        <title>Connecting structure to function with the recovery of over 1000 high-quality metagenome-assembled genomes from activated sludge using long-read sequencing.</title>
        <authorList>
            <person name="Singleton C.M."/>
            <person name="Petriglieri F."/>
            <person name="Kristensen J.M."/>
            <person name="Kirkegaard R.H."/>
            <person name="Michaelsen T.Y."/>
            <person name="Andersen M.H."/>
            <person name="Kondrotaite Z."/>
            <person name="Karst S.M."/>
            <person name="Dueholm M.S."/>
            <person name="Nielsen P.H."/>
            <person name="Albertsen M."/>
        </authorList>
    </citation>
    <scope>NUCLEOTIDE SEQUENCE [LARGE SCALE GENOMIC DNA]</scope>
</reference>
<dbReference type="Gene3D" id="3.90.1530.10">
    <property type="entry name" value="Conserved hypothetical protein from pyrococcus furiosus pfu- 392566-001, ParB domain"/>
    <property type="match status" value="1"/>
</dbReference>
<evidence type="ECO:0000313" key="1">
    <source>
        <dbReference type="EMBL" id="MBK8888962.1"/>
    </source>
</evidence>